<dbReference type="ExpressionAtlas" id="A0A077RRH8">
    <property type="expression patterns" value="baseline"/>
</dbReference>
<feature type="compositionally biased region" description="Low complexity" evidence="6">
    <location>
        <begin position="1"/>
        <end position="16"/>
    </location>
</feature>
<dbReference type="GO" id="GO:0005634">
    <property type="term" value="C:nucleus"/>
    <property type="evidence" value="ECO:0007669"/>
    <property type="project" value="UniProtKB-SubCell"/>
</dbReference>
<dbReference type="SUPFAM" id="SSF101936">
    <property type="entry name" value="DNA-binding pseudobarrel domain"/>
    <property type="match status" value="1"/>
</dbReference>
<accession>A0A077RRH8</accession>
<name>A0A077RRH8_WHEAT</name>
<dbReference type="Gene3D" id="2.40.330.10">
    <property type="entry name" value="DNA-binding pseudobarrel domain"/>
    <property type="match status" value="1"/>
</dbReference>
<dbReference type="EMBL" id="HG670306">
    <property type="protein sequence ID" value="CDM80276.1"/>
    <property type="molecule type" value="Genomic_DNA"/>
</dbReference>
<feature type="region of interest" description="Disordered" evidence="6">
    <location>
        <begin position="1"/>
        <end position="165"/>
    </location>
</feature>
<evidence type="ECO:0000256" key="2">
    <source>
        <dbReference type="ARBA" id="ARBA00023015"/>
    </source>
</evidence>
<dbReference type="InterPro" id="IPR015300">
    <property type="entry name" value="DNA-bd_pseudobarrel_sf"/>
</dbReference>
<dbReference type="CDD" id="cd10017">
    <property type="entry name" value="B3_DNA"/>
    <property type="match status" value="1"/>
</dbReference>
<proteinExistence type="predicted"/>
<dbReference type="AlphaFoldDB" id="A0A077RRH8"/>
<dbReference type="InterPro" id="IPR003340">
    <property type="entry name" value="B3_DNA-bd"/>
</dbReference>
<gene>
    <name evidence="7" type="ORF">TRAES_3BF045400030CFD_c1</name>
</gene>
<evidence type="ECO:0000256" key="3">
    <source>
        <dbReference type="ARBA" id="ARBA00023125"/>
    </source>
</evidence>
<feature type="region of interest" description="Disordered" evidence="6">
    <location>
        <begin position="187"/>
        <end position="206"/>
    </location>
</feature>
<comment type="subcellular location">
    <subcellularLocation>
        <location evidence="1">Nucleus</location>
    </subcellularLocation>
</comment>
<feature type="compositionally biased region" description="Low complexity" evidence="6">
    <location>
        <begin position="63"/>
        <end position="76"/>
    </location>
</feature>
<dbReference type="PANTHER" id="PTHR34397">
    <property type="entry name" value="OS05G0237600 PROTEIN"/>
    <property type="match status" value="1"/>
</dbReference>
<feature type="compositionally biased region" description="Basic residues" evidence="6">
    <location>
        <begin position="100"/>
        <end position="109"/>
    </location>
</feature>
<evidence type="ECO:0000256" key="1">
    <source>
        <dbReference type="ARBA" id="ARBA00004123"/>
    </source>
</evidence>
<evidence type="ECO:0000256" key="4">
    <source>
        <dbReference type="ARBA" id="ARBA00023163"/>
    </source>
</evidence>
<reference evidence="7" key="1">
    <citation type="journal article" date="2014" name="Science">
        <title>Structural and functional partitioning of bread wheat chromosome 3B.</title>
        <authorList>
            <person name="Choulet F."/>
            <person name="Alberti A."/>
            <person name="Theil S."/>
            <person name="Glover N."/>
            <person name="Barbe V."/>
            <person name="Daron J."/>
            <person name="Pingault L."/>
            <person name="Sourdille P."/>
            <person name="Couloux A."/>
            <person name="Paux E."/>
            <person name="Leroy P."/>
            <person name="Mangenot S."/>
            <person name="Guilhot N."/>
            <person name="Le Gouis J."/>
            <person name="Balfourier F."/>
            <person name="Alaux M."/>
            <person name="Jamilloux V."/>
            <person name="Poulain J."/>
            <person name="Durand C."/>
            <person name="Bellec A."/>
            <person name="Gaspin C."/>
            <person name="Safar J."/>
            <person name="Dolezel J."/>
            <person name="Rogers J."/>
            <person name="Vandepoele K."/>
            <person name="Aury J.M."/>
            <person name="Mayer K."/>
            <person name="Berges H."/>
            <person name="Quesneville H."/>
            <person name="Wincker P."/>
            <person name="Feuillet C."/>
        </authorList>
    </citation>
    <scope>NUCLEOTIDE SEQUENCE</scope>
</reference>
<dbReference type="GO" id="GO:0003677">
    <property type="term" value="F:DNA binding"/>
    <property type="evidence" value="ECO:0007669"/>
    <property type="project" value="UniProtKB-KW"/>
</dbReference>
<evidence type="ECO:0000256" key="5">
    <source>
        <dbReference type="ARBA" id="ARBA00023242"/>
    </source>
</evidence>
<feature type="compositionally biased region" description="Low complexity" evidence="6">
    <location>
        <begin position="117"/>
        <end position="130"/>
    </location>
</feature>
<keyword evidence="4" id="KW-0804">Transcription</keyword>
<evidence type="ECO:0000313" key="7">
    <source>
        <dbReference type="EMBL" id="CDM80276.1"/>
    </source>
</evidence>
<keyword evidence="3" id="KW-0238">DNA-binding</keyword>
<organism evidence="7">
    <name type="scientific">Triticum aestivum</name>
    <name type="common">Wheat</name>
    <dbReference type="NCBI Taxonomy" id="4565"/>
    <lineage>
        <taxon>Eukaryota</taxon>
        <taxon>Viridiplantae</taxon>
        <taxon>Streptophyta</taxon>
        <taxon>Embryophyta</taxon>
        <taxon>Tracheophyta</taxon>
        <taxon>Spermatophyta</taxon>
        <taxon>Magnoliopsida</taxon>
        <taxon>Liliopsida</taxon>
        <taxon>Poales</taxon>
        <taxon>Poaceae</taxon>
        <taxon>BOP clade</taxon>
        <taxon>Pooideae</taxon>
        <taxon>Triticodae</taxon>
        <taxon>Triticeae</taxon>
        <taxon>Triticinae</taxon>
        <taxon>Triticum</taxon>
    </lineage>
</organism>
<dbReference type="HOGENOM" id="CLU_566739_0_0_1"/>
<dbReference type="PANTHER" id="PTHR34397:SF31">
    <property type="entry name" value="TF-B3 DOMAIN-CONTAINING PROTEIN"/>
    <property type="match status" value="1"/>
</dbReference>
<evidence type="ECO:0000256" key="6">
    <source>
        <dbReference type="SAM" id="MobiDB-lite"/>
    </source>
</evidence>
<sequence>MDDQDSSSAGGSSRSSAGEHEAEAADQSPPPRAALLAQSPARAGKKCKKRQGRMFLAGMKSTSSPAGGSSSSSAGEPEGEAAEQSPPPRAALLAQSPARAGKKSKKLHGRAFLAGMESTSSPAGGSSSSSEGEHEAEAADQSPPPGAALLAQSPARAGKKGKKLHGGAFLDSTGAIWLERRAVPLSRSTSSSMAAGASKTKKRKTGKQLPDRLFWYGMKSTSAAAAAGPGPAARPASSSPDRLFWYGMKSTSAAAAAGPGPADLSLESIRIVGAGLDEILKSLNASAPVRIYGKLLSKSDRLLDQSRLLMSCKKWKQHGLDDVLTVEEKQLIEKQIKVDMKAYDRDGNSYDLACKKLDCNGAYRLIAGWGKFLKANNLHVEPKAKPEELEPAMVELWAFRSPALELGVVTDHPDGPLGLVVVHYLHRDAPHAQAAINEIRASLPGGAVAAVDAPHDDDDAVAAIEADGCGEAVDAPAEADAE</sequence>
<keyword evidence="2" id="KW-0805">Transcription regulation</keyword>
<keyword evidence="5" id="KW-0539">Nucleus</keyword>
<protein>
    <submittedName>
        <fullName evidence="7">Uncharacterized protein</fullName>
    </submittedName>
</protein>
<feature type="compositionally biased region" description="Basic residues" evidence="6">
    <location>
        <begin position="43"/>
        <end position="52"/>
    </location>
</feature>